<gene>
    <name evidence="1" type="ORF">TTHERM_00735350</name>
</gene>
<dbReference type="HOGENOM" id="CLU_1471071_0_0_1"/>
<keyword evidence="2" id="KW-1185">Reference proteome</keyword>
<dbReference type="Proteomes" id="UP000009168">
    <property type="component" value="Unassembled WGS sequence"/>
</dbReference>
<sequence>MRIYQFNFTAFLIEISFPYDEINQFTLFFTFLIQSTSFYQFYINKDGLINFVILIQFYLYSSIANQAQNIFDFIFDPKIYLKFIPQQAQFSHNIKTYLHYSNSVSDFIQKQSKLFLNYTYFIINQSHVKYISITKANIFKNPSNKHIMLVIKEKILELFMKLWKYIDCLINKENILKENKLLRC</sequence>
<dbReference type="RefSeq" id="XP_001011584.1">
    <property type="nucleotide sequence ID" value="XM_001011584.1"/>
</dbReference>
<proteinExistence type="predicted"/>
<evidence type="ECO:0000313" key="2">
    <source>
        <dbReference type="Proteomes" id="UP000009168"/>
    </source>
</evidence>
<name>Q231W1_TETTS</name>
<accession>Q231W1</accession>
<dbReference type="EMBL" id="GG662786">
    <property type="protein sequence ID" value="EAR91339.1"/>
    <property type="molecule type" value="Genomic_DNA"/>
</dbReference>
<dbReference type="GeneID" id="7823296"/>
<organism evidence="1 2">
    <name type="scientific">Tetrahymena thermophila (strain SB210)</name>
    <dbReference type="NCBI Taxonomy" id="312017"/>
    <lineage>
        <taxon>Eukaryota</taxon>
        <taxon>Sar</taxon>
        <taxon>Alveolata</taxon>
        <taxon>Ciliophora</taxon>
        <taxon>Intramacronucleata</taxon>
        <taxon>Oligohymenophorea</taxon>
        <taxon>Hymenostomatida</taxon>
        <taxon>Tetrahymenina</taxon>
        <taxon>Tetrahymenidae</taxon>
        <taxon>Tetrahymena</taxon>
    </lineage>
</organism>
<dbReference type="KEGG" id="tet:TTHERM_00735350"/>
<evidence type="ECO:0000313" key="1">
    <source>
        <dbReference type="EMBL" id="EAR91339.1"/>
    </source>
</evidence>
<protein>
    <submittedName>
        <fullName evidence="1">Uncharacterized protein</fullName>
    </submittedName>
</protein>
<reference evidence="2" key="1">
    <citation type="journal article" date="2006" name="PLoS Biol.">
        <title>Macronuclear genome sequence of the ciliate Tetrahymena thermophila, a model eukaryote.</title>
        <authorList>
            <person name="Eisen J.A."/>
            <person name="Coyne R.S."/>
            <person name="Wu M."/>
            <person name="Wu D."/>
            <person name="Thiagarajan M."/>
            <person name="Wortman J.R."/>
            <person name="Badger J.H."/>
            <person name="Ren Q."/>
            <person name="Amedeo P."/>
            <person name="Jones K.M."/>
            <person name="Tallon L.J."/>
            <person name="Delcher A.L."/>
            <person name="Salzberg S.L."/>
            <person name="Silva J.C."/>
            <person name="Haas B.J."/>
            <person name="Majoros W.H."/>
            <person name="Farzad M."/>
            <person name="Carlton J.M."/>
            <person name="Smith R.K. Jr."/>
            <person name="Garg J."/>
            <person name="Pearlman R.E."/>
            <person name="Karrer K.M."/>
            <person name="Sun L."/>
            <person name="Manning G."/>
            <person name="Elde N.C."/>
            <person name="Turkewitz A.P."/>
            <person name="Asai D.J."/>
            <person name="Wilkes D.E."/>
            <person name="Wang Y."/>
            <person name="Cai H."/>
            <person name="Collins K."/>
            <person name="Stewart B.A."/>
            <person name="Lee S.R."/>
            <person name="Wilamowska K."/>
            <person name="Weinberg Z."/>
            <person name="Ruzzo W.L."/>
            <person name="Wloga D."/>
            <person name="Gaertig J."/>
            <person name="Frankel J."/>
            <person name="Tsao C.-C."/>
            <person name="Gorovsky M.A."/>
            <person name="Keeling P.J."/>
            <person name="Waller R.F."/>
            <person name="Patron N.J."/>
            <person name="Cherry J.M."/>
            <person name="Stover N.A."/>
            <person name="Krieger C.J."/>
            <person name="del Toro C."/>
            <person name="Ryder H.F."/>
            <person name="Williamson S.C."/>
            <person name="Barbeau R.A."/>
            <person name="Hamilton E.P."/>
            <person name="Orias E."/>
        </authorList>
    </citation>
    <scope>NUCLEOTIDE SEQUENCE [LARGE SCALE GENOMIC DNA]</scope>
    <source>
        <strain evidence="2">SB210</strain>
    </source>
</reference>
<dbReference type="AlphaFoldDB" id="Q231W1"/>
<dbReference type="InParanoid" id="Q231W1"/>